<dbReference type="GO" id="GO:0020037">
    <property type="term" value="F:heme binding"/>
    <property type="evidence" value="ECO:0007669"/>
    <property type="project" value="TreeGrafter"/>
</dbReference>
<name>A0A6B2R742_9BURK</name>
<dbReference type="Gene3D" id="1.20.950.20">
    <property type="entry name" value="Transmembrane di-heme cytochromes, Chain C"/>
    <property type="match status" value="1"/>
</dbReference>
<evidence type="ECO:0000256" key="5">
    <source>
        <dbReference type="ARBA" id="ARBA00023136"/>
    </source>
</evidence>
<evidence type="ECO:0000256" key="2">
    <source>
        <dbReference type="ARBA" id="ARBA00022475"/>
    </source>
</evidence>
<feature type="domain" description="Cytochrome b561 bacterial/Ni-hydrogenase" evidence="7">
    <location>
        <begin position="7"/>
        <end position="174"/>
    </location>
</feature>
<feature type="transmembrane region" description="Helical" evidence="6">
    <location>
        <begin position="144"/>
        <end position="162"/>
    </location>
</feature>
<dbReference type="SUPFAM" id="SSF81342">
    <property type="entry name" value="Transmembrane di-heme cytochromes"/>
    <property type="match status" value="1"/>
</dbReference>
<evidence type="ECO:0000256" key="3">
    <source>
        <dbReference type="ARBA" id="ARBA00022692"/>
    </source>
</evidence>
<dbReference type="PANTHER" id="PTHR30485">
    <property type="entry name" value="NI/FE-HYDROGENASE 1 B-TYPE CYTOCHROME SUBUNIT"/>
    <property type="match status" value="1"/>
</dbReference>
<protein>
    <submittedName>
        <fullName evidence="8">Cytochrome b/b6 domain-containing protein</fullName>
    </submittedName>
</protein>
<dbReference type="InterPro" id="IPR051542">
    <property type="entry name" value="Hydrogenase_cytochrome"/>
</dbReference>
<comment type="subcellular location">
    <subcellularLocation>
        <location evidence="1">Cell membrane</location>
        <topology evidence="1">Multi-pass membrane protein</topology>
    </subcellularLocation>
</comment>
<dbReference type="Pfam" id="PF01292">
    <property type="entry name" value="Ni_hydr_CYTB"/>
    <property type="match status" value="1"/>
</dbReference>
<feature type="transmembrane region" description="Helical" evidence="6">
    <location>
        <begin position="39"/>
        <end position="58"/>
    </location>
</feature>
<dbReference type="GO" id="GO:0009055">
    <property type="term" value="F:electron transfer activity"/>
    <property type="evidence" value="ECO:0007669"/>
    <property type="project" value="InterPro"/>
</dbReference>
<keyword evidence="4 6" id="KW-1133">Transmembrane helix</keyword>
<comment type="caution">
    <text evidence="8">The sequence shown here is derived from an EMBL/GenBank/DDBJ whole genome shotgun (WGS) entry which is preliminary data.</text>
</comment>
<proteinExistence type="predicted"/>
<dbReference type="AlphaFoldDB" id="A0A6B2R742"/>
<keyword evidence="2" id="KW-1003">Cell membrane</keyword>
<feature type="transmembrane region" description="Helical" evidence="6">
    <location>
        <begin position="102"/>
        <end position="124"/>
    </location>
</feature>
<organism evidence="8">
    <name type="scientific">Sheuella amnicola</name>
    <dbReference type="NCBI Taxonomy" id="2707330"/>
    <lineage>
        <taxon>Bacteria</taxon>
        <taxon>Pseudomonadati</taxon>
        <taxon>Pseudomonadota</taxon>
        <taxon>Betaproteobacteria</taxon>
        <taxon>Burkholderiales</taxon>
        <taxon>Alcaligenaceae</taxon>
        <taxon>Sheuella</taxon>
    </lineage>
</organism>
<evidence type="ECO:0000259" key="7">
    <source>
        <dbReference type="Pfam" id="PF01292"/>
    </source>
</evidence>
<feature type="transmembrane region" description="Helical" evidence="6">
    <location>
        <begin position="188"/>
        <end position="205"/>
    </location>
</feature>
<dbReference type="RefSeq" id="WP_163653876.1">
    <property type="nucleotide sequence ID" value="NZ_JAAGRN010000004.1"/>
</dbReference>
<gene>
    <name evidence="8" type="ORF">G3I67_07915</name>
</gene>
<dbReference type="PANTHER" id="PTHR30485:SF2">
    <property type="entry name" value="BLL0597 PROTEIN"/>
    <property type="match status" value="1"/>
</dbReference>
<evidence type="ECO:0000256" key="1">
    <source>
        <dbReference type="ARBA" id="ARBA00004651"/>
    </source>
</evidence>
<sequence>MQMRKVTDSATRMFHWLFAFCFLGAYVTAESETFRLIHVTLGYTMAGLLVFRILWGLFGPKYARLGAMFRKLSLAPEWGRTLLSVRSPGALWNVNWKQGQNLLMSFAVVCLLIMVIPITLTGYATYNDWGFRWLQKIHESIGEFYLFIVFAHLAMIVLISLMRRKNQALPMITGKVAGPGPDLIRSEYYWVSALLAIAVICWWIWSFVAAI</sequence>
<evidence type="ECO:0000313" key="8">
    <source>
        <dbReference type="EMBL" id="NDY83155.1"/>
    </source>
</evidence>
<dbReference type="GO" id="GO:0022904">
    <property type="term" value="P:respiratory electron transport chain"/>
    <property type="evidence" value="ECO:0007669"/>
    <property type="project" value="InterPro"/>
</dbReference>
<keyword evidence="3 6" id="KW-0812">Transmembrane</keyword>
<reference evidence="8" key="1">
    <citation type="submission" date="2020-02" db="EMBL/GenBank/DDBJ databases">
        <authorList>
            <person name="Chen W.-M."/>
        </authorList>
    </citation>
    <scope>NUCLEOTIDE SEQUENCE</scope>
    <source>
        <strain evidence="8">NBD-18</strain>
    </source>
</reference>
<evidence type="ECO:0000256" key="6">
    <source>
        <dbReference type="SAM" id="Phobius"/>
    </source>
</evidence>
<accession>A0A6B2R742</accession>
<evidence type="ECO:0000256" key="4">
    <source>
        <dbReference type="ARBA" id="ARBA00022989"/>
    </source>
</evidence>
<dbReference type="InterPro" id="IPR011577">
    <property type="entry name" value="Cyt_b561_bac/Ni-Hgenase"/>
</dbReference>
<keyword evidence="5 6" id="KW-0472">Membrane</keyword>
<dbReference type="InterPro" id="IPR016174">
    <property type="entry name" value="Di-haem_cyt_TM"/>
</dbReference>
<dbReference type="EMBL" id="JAAGRN010000004">
    <property type="protein sequence ID" value="NDY83155.1"/>
    <property type="molecule type" value="Genomic_DNA"/>
</dbReference>
<dbReference type="GO" id="GO:0005886">
    <property type="term" value="C:plasma membrane"/>
    <property type="evidence" value="ECO:0007669"/>
    <property type="project" value="UniProtKB-SubCell"/>
</dbReference>